<evidence type="ECO:0000259" key="6">
    <source>
        <dbReference type="Pfam" id="PF04542"/>
    </source>
</evidence>
<dbReference type="InterPro" id="IPR013325">
    <property type="entry name" value="RNA_pol_sigma_r2"/>
</dbReference>
<keyword evidence="3" id="KW-0731">Sigma factor</keyword>
<feature type="domain" description="RNA polymerase sigma factor 70 region 4 type 2" evidence="7">
    <location>
        <begin position="109"/>
        <end position="161"/>
    </location>
</feature>
<dbReference type="Pfam" id="PF04542">
    <property type="entry name" value="Sigma70_r2"/>
    <property type="match status" value="1"/>
</dbReference>
<keyword evidence="5" id="KW-0804">Transcription</keyword>
<evidence type="ECO:0000256" key="1">
    <source>
        <dbReference type="ARBA" id="ARBA00010641"/>
    </source>
</evidence>
<evidence type="ECO:0000256" key="4">
    <source>
        <dbReference type="ARBA" id="ARBA00023125"/>
    </source>
</evidence>
<dbReference type="GeneID" id="93713096"/>
<dbReference type="PANTHER" id="PTHR43133:SF8">
    <property type="entry name" value="RNA POLYMERASE SIGMA FACTOR HI_1459-RELATED"/>
    <property type="match status" value="1"/>
</dbReference>
<reference evidence="8 9" key="1">
    <citation type="submission" date="2016-10" db="EMBL/GenBank/DDBJ databases">
        <authorList>
            <person name="Varghese N."/>
            <person name="Submissions S."/>
        </authorList>
    </citation>
    <scope>NUCLEOTIDE SEQUENCE [LARGE SCALE GENOMIC DNA]</scope>
    <source>
        <strain evidence="8 9">DSM 13796</strain>
    </source>
</reference>
<dbReference type="NCBIfam" id="TIGR02937">
    <property type="entry name" value="sigma70-ECF"/>
    <property type="match status" value="1"/>
</dbReference>
<dbReference type="RefSeq" id="WP_061802940.1">
    <property type="nucleotide sequence ID" value="NZ_FOXX01000017.1"/>
</dbReference>
<evidence type="ECO:0000256" key="2">
    <source>
        <dbReference type="ARBA" id="ARBA00023015"/>
    </source>
</evidence>
<dbReference type="SUPFAM" id="SSF88659">
    <property type="entry name" value="Sigma3 and sigma4 domains of RNA polymerase sigma factors"/>
    <property type="match status" value="1"/>
</dbReference>
<evidence type="ECO:0000313" key="8">
    <source>
        <dbReference type="EMBL" id="SFQ86067.1"/>
    </source>
</evidence>
<keyword evidence="9" id="KW-1185">Reference proteome</keyword>
<dbReference type="PANTHER" id="PTHR43133">
    <property type="entry name" value="RNA POLYMERASE ECF-TYPE SIGMA FACTO"/>
    <property type="match status" value="1"/>
</dbReference>
<dbReference type="Gene3D" id="1.10.10.10">
    <property type="entry name" value="Winged helix-like DNA-binding domain superfamily/Winged helix DNA-binding domain"/>
    <property type="match status" value="1"/>
</dbReference>
<protein>
    <submittedName>
        <fullName evidence="8">RNA polymerase sigma-70 factor, ECF subfamily</fullName>
    </submittedName>
</protein>
<keyword evidence="4" id="KW-0238">DNA-binding</keyword>
<dbReference type="CDD" id="cd06171">
    <property type="entry name" value="Sigma70_r4"/>
    <property type="match status" value="1"/>
</dbReference>
<feature type="domain" description="RNA polymerase sigma-70 region 2" evidence="6">
    <location>
        <begin position="14"/>
        <end position="79"/>
    </location>
</feature>
<accession>A0A1I6BYV9</accession>
<comment type="caution">
    <text evidence="8">The sequence shown here is derived from an EMBL/GenBank/DDBJ whole genome shotgun (WGS) entry which is preliminary data.</text>
</comment>
<dbReference type="InterPro" id="IPR013324">
    <property type="entry name" value="RNA_pol_sigma_r3/r4-like"/>
</dbReference>
<comment type="similarity">
    <text evidence="1">Belongs to the sigma-70 factor family. ECF subfamily.</text>
</comment>
<dbReference type="InterPro" id="IPR014284">
    <property type="entry name" value="RNA_pol_sigma-70_dom"/>
</dbReference>
<dbReference type="Proteomes" id="UP000182762">
    <property type="component" value="Unassembled WGS sequence"/>
</dbReference>
<organism evidence="8 9">
    <name type="scientific">Priestia endophytica DSM 13796</name>
    <dbReference type="NCBI Taxonomy" id="1121089"/>
    <lineage>
        <taxon>Bacteria</taxon>
        <taxon>Bacillati</taxon>
        <taxon>Bacillota</taxon>
        <taxon>Bacilli</taxon>
        <taxon>Bacillales</taxon>
        <taxon>Bacillaceae</taxon>
        <taxon>Priestia</taxon>
    </lineage>
</organism>
<dbReference type="InterPro" id="IPR039425">
    <property type="entry name" value="RNA_pol_sigma-70-like"/>
</dbReference>
<dbReference type="InterPro" id="IPR036388">
    <property type="entry name" value="WH-like_DNA-bd_sf"/>
</dbReference>
<name>A0A1I6BYV9_9BACI</name>
<dbReference type="Gene3D" id="1.10.1740.10">
    <property type="match status" value="1"/>
</dbReference>
<evidence type="ECO:0000256" key="3">
    <source>
        <dbReference type="ARBA" id="ARBA00023082"/>
    </source>
</evidence>
<evidence type="ECO:0000259" key="7">
    <source>
        <dbReference type="Pfam" id="PF08281"/>
    </source>
</evidence>
<dbReference type="SUPFAM" id="SSF88946">
    <property type="entry name" value="Sigma2 domain of RNA polymerase sigma factors"/>
    <property type="match status" value="1"/>
</dbReference>
<evidence type="ECO:0000256" key="5">
    <source>
        <dbReference type="ARBA" id="ARBA00023163"/>
    </source>
</evidence>
<dbReference type="Pfam" id="PF08281">
    <property type="entry name" value="Sigma70_r4_2"/>
    <property type="match status" value="1"/>
</dbReference>
<keyword evidence="2" id="KW-0805">Transcription regulation</keyword>
<dbReference type="EMBL" id="FOXX01000017">
    <property type="protein sequence ID" value="SFQ86067.1"/>
    <property type="molecule type" value="Genomic_DNA"/>
</dbReference>
<proteinExistence type="inferred from homology"/>
<evidence type="ECO:0000313" key="9">
    <source>
        <dbReference type="Proteomes" id="UP000182762"/>
    </source>
</evidence>
<gene>
    <name evidence="8" type="ORF">SAMN02745910_04564</name>
</gene>
<dbReference type="InterPro" id="IPR007627">
    <property type="entry name" value="RNA_pol_sigma70_r2"/>
</dbReference>
<sequence length="173" mass="20136">MTHSTPTQLMTAWYEQYRHDLCRYVRTIVKDAYQAEDIIQETFVKAFQHIESLEAVTKPQNWLYRVAHNLAIDFLRRETTKDKTEANMKFSYFPAPSTEEVVSIREASKELVQAVNRLKPSYKSVVTMRKIQGLSLDETSALLSWPKSKVKVTLCRALKKLRSTTEYSKKALQ</sequence>
<dbReference type="InterPro" id="IPR013249">
    <property type="entry name" value="RNA_pol_sigma70_r4_t2"/>
</dbReference>